<feature type="compositionally biased region" description="Low complexity" evidence="2">
    <location>
        <begin position="107"/>
        <end position="118"/>
    </location>
</feature>
<dbReference type="InterPro" id="IPR012462">
    <property type="entry name" value="UFSP1/2_DUB_cat"/>
</dbReference>
<name>A0AA39XJI7_9PEZI</name>
<organism evidence="4 5">
    <name type="scientific">Bombardia bombarda</name>
    <dbReference type="NCBI Taxonomy" id="252184"/>
    <lineage>
        <taxon>Eukaryota</taxon>
        <taxon>Fungi</taxon>
        <taxon>Dikarya</taxon>
        <taxon>Ascomycota</taxon>
        <taxon>Pezizomycotina</taxon>
        <taxon>Sordariomycetes</taxon>
        <taxon>Sordariomycetidae</taxon>
        <taxon>Sordariales</taxon>
        <taxon>Lasiosphaeriaceae</taxon>
        <taxon>Bombardia</taxon>
    </lineage>
</organism>
<feature type="region of interest" description="Disordered" evidence="2">
    <location>
        <begin position="470"/>
        <end position="507"/>
    </location>
</feature>
<feature type="domain" description="UFSP1/2/DUB catalytic" evidence="3">
    <location>
        <begin position="236"/>
        <end position="458"/>
    </location>
</feature>
<gene>
    <name evidence="4" type="ORF">B0T17DRAFT_484073</name>
</gene>
<proteinExistence type="predicted"/>
<keyword evidence="1" id="KW-0378">Hydrolase</keyword>
<comment type="caution">
    <text evidence="4">The sequence shown here is derived from an EMBL/GenBank/DDBJ whole genome shotgun (WGS) entry which is preliminary data.</text>
</comment>
<evidence type="ECO:0000313" key="5">
    <source>
        <dbReference type="Proteomes" id="UP001174934"/>
    </source>
</evidence>
<dbReference type="Gene3D" id="3.90.70.130">
    <property type="match status" value="1"/>
</dbReference>
<evidence type="ECO:0000256" key="2">
    <source>
        <dbReference type="SAM" id="MobiDB-lite"/>
    </source>
</evidence>
<dbReference type="EMBL" id="JAULSR010000001">
    <property type="protein sequence ID" value="KAK0635188.1"/>
    <property type="molecule type" value="Genomic_DNA"/>
</dbReference>
<evidence type="ECO:0000259" key="3">
    <source>
        <dbReference type="Pfam" id="PF07910"/>
    </source>
</evidence>
<keyword evidence="5" id="KW-1185">Reference proteome</keyword>
<protein>
    <submittedName>
        <fullName evidence="4">Peptidase family C78-domain-containing protein</fullName>
    </submittedName>
</protein>
<feature type="region of interest" description="Disordered" evidence="2">
    <location>
        <begin position="164"/>
        <end position="189"/>
    </location>
</feature>
<feature type="compositionally biased region" description="Pro residues" evidence="2">
    <location>
        <begin position="480"/>
        <end position="490"/>
    </location>
</feature>
<dbReference type="GO" id="GO:0016787">
    <property type="term" value="F:hydrolase activity"/>
    <property type="evidence" value="ECO:0007669"/>
    <property type="project" value="UniProtKB-KW"/>
</dbReference>
<feature type="compositionally biased region" description="Low complexity" evidence="2">
    <location>
        <begin position="470"/>
        <end position="479"/>
    </location>
</feature>
<evidence type="ECO:0000256" key="1">
    <source>
        <dbReference type="ARBA" id="ARBA00022801"/>
    </source>
</evidence>
<feature type="region of interest" description="Disordered" evidence="2">
    <location>
        <begin position="84"/>
        <end position="142"/>
    </location>
</feature>
<sequence length="507" mass="55879">MTCPFCGWELDASKGEYAMLLHMDTLHPEGVSPFAAVADPDAADLDANPDSEDDAQYVECPIESCGEALLLAEMEYHLDLHAQEEADVSSTSPKQHGDHHRPPKPTTTPTPSSTPSSSLGAHREGHRHRHSGSPDWRSPSSTQAKAISMWKTIFRIPGSTVAASSSFSSSPRHRHAERPAPEGGSGKRLGKAQLGRFAHEEQMPEWLVAHLKKGGQKQSEGVIPVLALLLDQCSSTKYAYLCHPSVIHVSKLKREGGFCGYRNIQVLSSYVTGTKFKGHHHFDKQRIPSIFQIQDFIEAAWDRGINPHARLETGGIKGTRKYIGTPEALAMFRYLDIPCDAQGFKFKDPGKAEALLLEAVEDYFQMGVEDPTQRIRLTRLPPIYFQHAGHSMTIIGLERLKSGATNLLVFDPNFHDAKPILDVVGVPFQSSHPSLPGSLLKPYRRGSKYLGRYREFEILKLDAARGLVTSSPLPSGSVSPQPPQPNPTPTPWRSSDVQNENKKPSSL</sequence>
<dbReference type="AlphaFoldDB" id="A0AA39XJI7"/>
<accession>A0AA39XJI7</accession>
<dbReference type="Pfam" id="PF07910">
    <property type="entry name" value="Peptidase_C78"/>
    <property type="match status" value="1"/>
</dbReference>
<dbReference type="Proteomes" id="UP001174934">
    <property type="component" value="Unassembled WGS sequence"/>
</dbReference>
<evidence type="ECO:0000313" key="4">
    <source>
        <dbReference type="EMBL" id="KAK0635188.1"/>
    </source>
</evidence>
<reference evidence="4" key="1">
    <citation type="submission" date="2023-06" db="EMBL/GenBank/DDBJ databases">
        <title>Genome-scale phylogeny and comparative genomics of the fungal order Sordariales.</title>
        <authorList>
            <consortium name="Lawrence Berkeley National Laboratory"/>
            <person name="Hensen N."/>
            <person name="Bonometti L."/>
            <person name="Westerberg I."/>
            <person name="Brannstrom I.O."/>
            <person name="Guillou S."/>
            <person name="Cros-Aarteil S."/>
            <person name="Calhoun S."/>
            <person name="Haridas S."/>
            <person name="Kuo A."/>
            <person name="Mondo S."/>
            <person name="Pangilinan J."/>
            <person name="Riley R."/>
            <person name="LaButti K."/>
            <person name="Andreopoulos B."/>
            <person name="Lipzen A."/>
            <person name="Chen C."/>
            <person name="Yanf M."/>
            <person name="Daum C."/>
            <person name="Ng V."/>
            <person name="Clum A."/>
            <person name="Steindorff A."/>
            <person name="Ohm R."/>
            <person name="Martin F."/>
            <person name="Silar P."/>
            <person name="Natvig D."/>
            <person name="Lalanne C."/>
            <person name="Gautier V."/>
            <person name="Ament-velasquez S.L."/>
            <person name="Kruys A."/>
            <person name="Hutchinson M.I."/>
            <person name="Powell A.J."/>
            <person name="Barry K."/>
            <person name="Miller A.N."/>
            <person name="Grigoriev I.V."/>
            <person name="Debuchy R."/>
            <person name="Gladieux P."/>
            <person name="Thoren M.H."/>
            <person name="Johannesson H."/>
        </authorList>
    </citation>
    <scope>NUCLEOTIDE SEQUENCE</scope>
    <source>
        <strain evidence="4">SMH3391-2</strain>
    </source>
</reference>